<dbReference type="InterPro" id="IPR037294">
    <property type="entry name" value="ABC_BtuC-like"/>
</dbReference>
<gene>
    <name evidence="11" type="ORF">WKR92_03190</name>
</gene>
<evidence type="ECO:0000313" key="11">
    <source>
        <dbReference type="EMBL" id="MFB5944831.1"/>
    </source>
</evidence>
<dbReference type="Pfam" id="PF00950">
    <property type="entry name" value="ABC-3"/>
    <property type="match status" value="1"/>
</dbReference>
<feature type="transmembrane region" description="Helical" evidence="9">
    <location>
        <begin position="261"/>
        <end position="279"/>
    </location>
</feature>
<dbReference type="EMBL" id="JBBVGT010000002">
    <property type="protein sequence ID" value="MFB5944831.1"/>
    <property type="molecule type" value="Genomic_DNA"/>
</dbReference>
<comment type="subcellular location">
    <subcellularLocation>
        <location evidence="1 8">Cell membrane</location>
        <topology evidence="1 8">Multi-pass membrane protein</topology>
    </subcellularLocation>
</comment>
<dbReference type="InterPro" id="IPR036421">
    <property type="entry name" value="Fe_dep_repressor_sf"/>
</dbReference>
<comment type="caution">
    <text evidence="11">The sequence shown here is derived from an EMBL/GenBank/DDBJ whole genome shotgun (WGS) entry which is preliminary data.</text>
</comment>
<evidence type="ECO:0000259" key="10">
    <source>
        <dbReference type="Pfam" id="PF02742"/>
    </source>
</evidence>
<feature type="transmembrane region" description="Helical" evidence="9">
    <location>
        <begin position="233"/>
        <end position="255"/>
    </location>
</feature>
<keyword evidence="7 9" id="KW-0472">Membrane</keyword>
<dbReference type="RefSeq" id="WP_375556391.1">
    <property type="nucleotide sequence ID" value="NZ_JBBVGT010000002.1"/>
</dbReference>
<protein>
    <submittedName>
        <fullName evidence="11">Iron chelate uptake ABC transporter family permease subunit</fullName>
    </submittedName>
</protein>
<dbReference type="SMART" id="SM00529">
    <property type="entry name" value="HTH_DTXR"/>
    <property type="match status" value="1"/>
</dbReference>
<keyword evidence="3 8" id="KW-0813">Transport</keyword>
<dbReference type="CDD" id="cd06550">
    <property type="entry name" value="TM_ABC_iron-siderophores_like"/>
    <property type="match status" value="1"/>
</dbReference>
<evidence type="ECO:0000256" key="9">
    <source>
        <dbReference type="SAM" id="Phobius"/>
    </source>
</evidence>
<dbReference type="Gene3D" id="1.10.10.10">
    <property type="entry name" value="Winged helix-like DNA-binding domain superfamily/Winged helix DNA-binding domain"/>
    <property type="match status" value="1"/>
</dbReference>
<feature type="transmembrane region" description="Helical" evidence="9">
    <location>
        <begin position="18"/>
        <end position="39"/>
    </location>
</feature>
<keyword evidence="12" id="KW-1185">Reference proteome</keyword>
<comment type="similarity">
    <text evidence="2 8">Belongs to the ABC-3 integral membrane protein family.</text>
</comment>
<evidence type="ECO:0000256" key="5">
    <source>
        <dbReference type="ARBA" id="ARBA00022692"/>
    </source>
</evidence>
<reference evidence="11 12" key="1">
    <citation type="submission" date="2024-04" db="EMBL/GenBank/DDBJ databases">
        <title>Albibacterium profundi sp. nov., isolated from sediment of the Challenger Deep of Mariana Trench.</title>
        <authorList>
            <person name="Wang Y."/>
        </authorList>
    </citation>
    <scope>NUCLEOTIDE SEQUENCE [LARGE SCALE GENOMIC DNA]</scope>
    <source>
        <strain evidence="11 12">RHL897</strain>
    </source>
</reference>
<keyword evidence="6 9" id="KW-1133">Transmembrane helix</keyword>
<evidence type="ECO:0000256" key="6">
    <source>
        <dbReference type="ARBA" id="ARBA00022989"/>
    </source>
</evidence>
<feature type="transmembrane region" description="Helical" evidence="9">
    <location>
        <begin position="140"/>
        <end position="165"/>
    </location>
</feature>
<evidence type="ECO:0000256" key="1">
    <source>
        <dbReference type="ARBA" id="ARBA00004651"/>
    </source>
</evidence>
<feature type="transmembrane region" description="Helical" evidence="9">
    <location>
        <begin position="206"/>
        <end position="226"/>
    </location>
</feature>
<evidence type="ECO:0000256" key="2">
    <source>
        <dbReference type="ARBA" id="ARBA00008034"/>
    </source>
</evidence>
<evidence type="ECO:0000256" key="7">
    <source>
        <dbReference type="ARBA" id="ARBA00023136"/>
    </source>
</evidence>
<dbReference type="SUPFAM" id="SSF81345">
    <property type="entry name" value="ABC transporter involved in vitamin B12 uptake, BtuC"/>
    <property type="match status" value="1"/>
</dbReference>
<accession>A0ABV5CBA9</accession>
<dbReference type="InterPro" id="IPR001367">
    <property type="entry name" value="Fe_dep_repressor"/>
</dbReference>
<evidence type="ECO:0000313" key="12">
    <source>
        <dbReference type="Proteomes" id="UP001580928"/>
    </source>
</evidence>
<dbReference type="Gene3D" id="1.10.3470.10">
    <property type="entry name" value="ABC transporter involved in vitamin B12 uptake, BtuC"/>
    <property type="match status" value="1"/>
</dbReference>
<sequence>MIQSIIEFLSFSDPNIRYVVLGSMLLAASSAIVGVFIVLKKKALIGDAVSHSVLPGICFAFLFSGSKDIPSLIIGAFASGWLALIFIDLIVTKSKIKKDAAISIVLSVMFGLGIVMLTYIQHHGSASQTGLESFIFGNAAALIGTDVLVFSLIGCILVIVVLAFFKEFALIAFNDSYAKTIGVPVGRLDLLLSTLTVLAVVAGITAVGVVLMAAMLITPAAAARFWSDNLKKIVLLAAVFGALSGFFGALISYLAPSMPTGPWMVITSSVIAFISFFFAPQKGYIFKQLQRKRAMQLADNQNVLKIFYQLGEPSDDFSRAYDEADLLDVRQLDEPRLKLAIKRLVKHGLLIKRSGSKRKLSDKGYKEAVRIVRLHRLWELYLARYAKVPPHQVHESAEMIEHMLTPEMEEELEVQLGYPERDPHESVIPRIKD</sequence>
<dbReference type="Proteomes" id="UP001580928">
    <property type="component" value="Unassembled WGS sequence"/>
</dbReference>
<dbReference type="SUPFAM" id="SSF47979">
    <property type="entry name" value="Iron-dependent repressor protein, dimerization domain"/>
    <property type="match status" value="1"/>
</dbReference>
<organism evidence="11 12">
    <name type="scientific">Albibacterium profundi</name>
    <dbReference type="NCBI Taxonomy" id="3134906"/>
    <lineage>
        <taxon>Bacteria</taxon>
        <taxon>Pseudomonadati</taxon>
        <taxon>Bacteroidota</taxon>
        <taxon>Sphingobacteriia</taxon>
        <taxon>Sphingobacteriales</taxon>
        <taxon>Sphingobacteriaceae</taxon>
        <taxon>Albibacterium</taxon>
    </lineage>
</organism>
<keyword evidence="5 8" id="KW-0812">Transmembrane</keyword>
<name>A0ABV5CBA9_9SPHI</name>
<proteinExistence type="inferred from homology"/>
<dbReference type="PANTHER" id="PTHR30477:SF3">
    <property type="entry name" value="METAL TRANSPORT SYSTEM MEMBRANE PROTEIN CT_069-RELATED"/>
    <property type="match status" value="1"/>
</dbReference>
<feature type="transmembrane region" description="Helical" evidence="9">
    <location>
        <begin position="100"/>
        <end position="120"/>
    </location>
</feature>
<dbReference type="PANTHER" id="PTHR30477">
    <property type="entry name" value="ABC-TRANSPORTER METAL-BINDING PROTEIN"/>
    <property type="match status" value="1"/>
</dbReference>
<feature type="domain" description="Iron dependent repressor metal binding and dimerisation" evidence="10">
    <location>
        <begin position="362"/>
        <end position="430"/>
    </location>
</feature>
<keyword evidence="4" id="KW-1003">Cell membrane</keyword>
<feature type="transmembrane region" description="Helical" evidence="9">
    <location>
        <begin position="69"/>
        <end position="91"/>
    </location>
</feature>
<evidence type="ECO:0000256" key="4">
    <source>
        <dbReference type="ARBA" id="ARBA00022475"/>
    </source>
</evidence>
<dbReference type="InterPro" id="IPR001626">
    <property type="entry name" value="ABC_TroCD"/>
</dbReference>
<dbReference type="InterPro" id="IPR036388">
    <property type="entry name" value="WH-like_DNA-bd_sf"/>
</dbReference>
<evidence type="ECO:0000256" key="3">
    <source>
        <dbReference type="ARBA" id="ARBA00022448"/>
    </source>
</evidence>
<dbReference type="InterPro" id="IPR022689">
    <property type="entry name" value="Iron_dep_repressor"/>
</dbReference>
<dbReference type="Pfam" id="PF02742">
    <property type="entry name" value="Fe_dep_repr_C"/>
    <property type="match status" value="1"/>
</dbReference>
<evidence type="ECO:0000256" key="8">
    <source>
        <dbReference type="RuleBase" id="RU003943"/>
    </source>
</evidence>